<organism evidence="2 3">
    <name type="scientific">Paenibacillus qinlingensis</name>
    <dbReference type="NCBI Taxonomy" id="1837343"/>
    <lineage>
        <taxon>Bacteria</taxon>
        <taxon>Bacillati</taxon>
        <taxon>Bacillota</taxon>
        <taxon>Bacilli</taxon>
        <taxon>Bacillales</taxon>
        <taxon>Paenibacillaceae</taxon>
        <taxon>Paenibacillus</taxon>
    </lineage>
</organism>
<dbReference type="EMBL" id="JAVDSB010000030">
    <property type="protein sequence ID" value="MDR6555425.1"/>
    <property type="molecule type" value="Genomic_DNA"/>
</dbReference>
<dbReference type="InterPro" id="IPR044925">
    <property type="entry name" value="His-Me_finger_sf"/>
</dbReference>
<evidence type="ECO:0000313" key="3">
    <source>
        <dbReference type="Proteomes" id="UP001267290"/>
    </source>
</evidence>
<feature type="domain" description="HNH nuclease" evidence="1">
    <location>
        <begin position="70"/>
        <end position="110"/>
    </location>
</feature>
<dbReference type="RefSeq" id="WP_310502759.1">
    <property type="nucleotide sequence ID" value="NZ_JAVDSB010000030.1"/>
</dbReference>
<dbReference type="InterPro" id="IPR003615">
    <property type="entry name" value="HNH_nuc"/>
</dbReference>
<dbReference type="Proteomes" id="UP001267290">
    <property type="component" value="Unassembled WGS sequence"/>
</dbReference>
<comment type="caution">
    <text evidence="2">The sequence shown here is derived from an EMBL/GenBank/DDBJ whole genome shotgun (WGS) entry which is preliminary data.</text>
</comment>
<evidence type="ECO:0000259" key="1">
    <source>
        <dbReference type="Pfam" id="PF13392"/>
    </source>
</evidence>
<dbReference type="SUPFAM" id="SSF54060">
    <property type="entry name" value="His-Me finger endonucleases"/>
    <property type="match status" value="1"/>
</dbReference>
<dbReference type="Gene3D" id="3.90.75.20">
    <property type="match status" value="1"/>
</dbReference>
<accession>A0ABU1P6N9</accession>
<keyword evidence="3" id="KW-1185">Reference proteome</keyword>
<sequence>MKHKYEIKGDISIIYLESKDVTHEVLIDTEDLEKVKIYRWNINSKGKNNRTLYVSAYKKENRKNVFITNLHRYIMGLEKGNKLVVDHINHNGLDNRKENLRIVTVAENAQNLISGKRGSRTGVRGLSWSKSLKMWQVRIHINKKLHHFGYFHDYDEAQKLAETAYSKLMPYSKNSNPDVVEENFLNEIIKLKRKTPKRNNKSGVRGVSFVTAKKMWKAELQINKKRFQFGLFERLEDAKKVIDAINNGEDPHNFIKLN</sequence>
<proteinExistence type="predicted"/>
<evidence type="ECO:0000313" key="2">
    <source>
        <dbReference type="EMBL" id="MDR6555425.1"/>
    </source>
</evidence>
<name>A0ABU1P6N9_9BACL</name>
<reference evidence="2 3" key="1">
    <citation type="submission" date="2023-07" db="EMBL/GenBank/DDBJ databases">
        <title>Sorghum-associated microbial communities from plants grown in Nebraska, USA.</title>
        <authorList>
            <person name="Schachtman D."/>
        </authorList>
    </citation>
    <scope>NUCLEOTIDE SEQUENCE [LARGE SCALE GENOMIC DNA]</scope>
    <source>
        <strain evidence="2 3">CC258</strain>
    </source>
</reference>
<protein>
    <recommendedName>
        <fullName evidence="1">HNH nuclease domain-containing protein</fullName>
    </recommendedName>
</protein>
<gene>
    <name evidence="2" type="ORF">J2736_006687</name>
</gene>
<dbReference type="Pfam" id="PF13392">
    <property type="entry name" value="HNH_3"/>
    <property type="match status" value="1"/>
</dbReference>